<dbReference type="RefSeq" id="WP_211851382.1">
    <property type="nucleotide sequence ID" value="NZ_JAAGBB010000005.1"/>
</dbReference>
<dbReference type="InterPro" id="IPR001466">
    <property type="entry name" value="Beta-lactam-related"/>
</dbReference>
<dbReference type="Pfam" id="PF00144">
    <property type="entry name" value="Beta-lactamase"/>
    <property type="match status" value="1"/>
</dbReference>
<dbReference type="EMBL" id="JAAGBB010000005">
    <property type="protein sequence ID" value="MBR0663785.1"/>
    <property type="molecule type" value="Genomic_DNA"/>
</dbReference>
<reference evidence="3" key="1">
    <citation type="journal article" date="2021" name="Syst. Appl. Microbiol.">
        <title>Roseomonas hellenica sp. nov., isolated from roots of wild-growing Alkanna tinctoria.</title>
        <authorList>
            <person name="Rat A."/>
            <person name="Naranjo H.D."/>
            <person name="Lebbe L."/>
            <person name="Cnockaert M."/>
            <person name="Krigas N."/>
            <person name="Grigoriadou K."/>
            <person name="Maloupa E."/>
            <person name="Willems A."/>
        </authorList>
    </citation>
    <scope>NUCLEOTIDE SEQUENCE [LARGE SCALE GENOMIC DNA]</scope>
    <source>
        <strain evidence="3">LMG 31523</strain>
    </source>
</reference>
<dbReference type="InterPro" id="IPR050491">
    <property type="entry name" value="AmpC-like"/>
</dbReference>
<dbReference type="Proteomes" id="UP001196870">
    <property type="component" value="Unassembled WGS sequence"/>
</dbReference>
<evidence type="ECO:0000259" key="1">
    <source>
        <dbReference type="Pfam" id="PF00144"/>
    </source>
</evidence>
<gene>
    <name evidence="2" type="ORF">GXW71_05380</name>
</gene>
<protein>
    <submittedName>
        <fullName evidence="2">Beta-lactamase family protein</fullName>
    </submittedName>
</protein>
<dbReference type="Gene3D" id="3.40.710.10">
    <property type="entry name" value="DD-peptidase/beta-lactamase superfamily"/>
    <property type="match status" value="1"/>
</dbReference>
<evidence type="ECO:0000313" key="3">
    <source>
        <dbReference type="Proteomes" id="UP001196870"/>
    </source>
</evidence>
<evidence type="ECO:0000313" key="2">
    <source>
        <dbReference type="EMBL" id="MBR0663785.1"/>
    </source>
</evidence>
<name>A0ABS5EU08_9PROT</name>
<proteinExistence type="predicted"/>
<dbReference type="SUPFAM" id="SSF56601">
    <property type="entry name" value="beta-lactamase/transpeptidase-like"/>
    <property type="match status" value="1"/>
</dbReference>
<keyword evidence="3" id="KW-1185">Reference proteome</keyword>
<accession>A0ABS5EU08</accession>
<comment type="caution">
    <text evidence="2">The sequence shown here is derived from an EMBL/GenBank/DDBJ whole genome shotgun (WGS) entry which is preliminary data.</text>
</comment>
<sequence>MIADIEGPQSPNRQGADPLTIPEVMAYYGVPGLGIAVIQDFAVHWAKSWGVADVETGAPATNETRYQAASISKAVAAMASLKAVETGRFGLDQDINTILTSWTLPDAPFNDGPPVTPRTLMSHTSGTGDGFGFPGYEPGAPLPTVRQMLDGQPPSNVGPVRLVRPPLTVSHYSGGGVMIEQLALVDAVGLPFTDIMRNWVLGPIGMTDSSFEQPLPADRETLTARGHNAFGRGMGARWHVYPEQAAAGLWTTPTDLAKFMIDVQRTLAGQSSAVLTRATMQEMVTPVGVGSYAIGFSITRKGEGWYFEHGGSNWGFRCLATAHRAKGYGVVVMTNGDNGQPLAQEIVDRVARAYGWDMLDKPCLR</sequence>
<dbReference type="PANTHER" id="PTHR46825">
    <property type="entry name" value="D-ALANYL-D-ALANINE-CARBOXYPEPTIDASE/ENDOPEPTIDASE AMPH"/>
    <property type="match status" value="1"/>
</dbReference>
<feature type="domain" description="Beta-lactamase-related" evidence="1">
    <location>
        <begin position="21"/>
        <end position="349"/>
    </location>
</feature>
<dbReference type="PANTHER" id="PTHR46825:SF12">
    <property type="entry name" value="PENICILLIN-BINDING PROTEIN 4"/>
    <property type="match status" value="1"/>
</dbReference>
<organism evidence="2 3">
    <name type="scientific">Plastoroseomonas hellenica</name>
    <dbReference type="NCBI Taxonomy" id="2687306"/>
    <lineage>
        <taxon>Bacteria</taxon>
        <taxon>Pseudomonadati</taxon>
        <taxon>Pseudomonadota</taxon>
        <taxon>Alphaproteobacteria</taxon>
        <taxon>Acetobacterales</taxon>
        <taxon>Acetobacteraceae</taxon>
        <taxon>Plastoroseomonas</taxon>
    </lineage>
</organism>
<dbReference type="InterPro" id="IPR012338">
    <property type="entry name" value="Beta-lactam/transpept-like"/>
</dbReference>